<accession>A0AAN0NJB0</accession>
<keyword evidence="2" id="KW-1185">Reference proteome</keyword>
<organism evidence="1 2">
    <name type="scientific">Yoonia rhodophyticola</name>
    <dbReference type="NCBI Taxonomy" id="3137370"/>
    <lineage>
        <taxon>Bacteria</taxon>
        <taxon>Pseudomonadati</taxon>
        <taxon>Pseudomonadota</taxon>
        <taxon>Alphaproteobacteria</taxon>
        <taxon>Rhodobacterales</taxon>
        <taxon>Paracoccaceae</taxon>
        <taxon>Yoonia</taxon>
    </lineage>
</organism>
<proteinExistence type="predicted"/>
<sequence>MSDHDETFPDGIRSLLPQYQKRRSLLTHDPGQELAPLDVDFDQLATIPLPKQENPRPEGLSRVAKKRHMLLGELQGGTELALLHGLLVAHLRKHTFPDHAPALFRRLWREKETWLLDNLPTRWLISAVITFAEHGESEADRKLAQSLNILFSLMKIYEAERCFSGLSPQQPFRIKDRNKSPLPMGMRDFSVLKGDLEAHLLAPLWRDSNAAPAIGPLTRHLLTLLNTDDRTIFRRFAKMRQAAQKHQ</sequence>
<protein>
    <submittedName>
        <fullName evidence="1">Uncharacterized protein</fullName>
    </submittedName>
</protein>
<reference evidence="1" key="1">
    <citation type="submission" date="2024-08" db="EMBL/GenBank/DDBJ databases">
        <title>Phylogenomic analyses of a clade within the roseobacter group suggest taxonomic reassignments of species of the genera Aestuariivita, Citreicella, Loktanella, Nautella, Pelagibaca, Ruegeria, Thalassobius, Thiobacimonas and Tropicibacter, and the proposal o.</title>
        <authorList>
            <person name="Jeon C.O."/>
        </authorList>
    </citation>
    <scope>NUCLEOTIDE SEQUENCE</scope>
    <source>
        <strain evidence="1">SS1-5</strain>
    </source>
</reference>
<dbReference type="EMBL" id="CP151767">
    <property type="protein sequence ID" value="WZU65967.1"/>
    <property type="molecule type" value="Genomic_DNA"/>
</dbReference>
<dbReference type="RefSeq" id="WP_342075296.1">
    <property type="nucleotide sequence ID" value="NZ_CP151767.2"/>
</dbReference>
<evidence type="ECO:0000313" key="1">
    <source>
        <dbReference type="EMBL" id="WZU65967.1"/>
    </source>
</evidence>
<evidence type="ECO:0000313" key="2">
    <source>
        <dbReference type="Proteomes" id="UP001470809"/>
    </source>
</evidence>
<dbReference type="Proteomes" id="UP001470809">
    <property type="component" value="Chromosome"/>
</dbReference>
<dbReference type="AlphaFoldDB" id="A0AAN0NJB0"/>
<dbReference type="KEGG" id="yrh:AABB31_12780"/>
<name>A0AAN0NJB0_9RHOB</name>
<gene>
    <name evidence="1" type="ORF">AABB31_12780</name>
</gene>